<name>A0A2T0MQF7_9ACTN</name>
<dbReference type="Proteomes" id="UP000238312">
    <property type="component" value="Unassembled WGS sequence"/>
</dbReference>
<evidence type="ECO:0000313" key="2">
    <source>
        <dbReference type="Proteomes" id="UP000238312"/>
    </source>
</evidence>
<keyword evidence="2" id="KW-1185">Reference proteome</keyword>
<evidence type="ECO:0000313" key="1">
    <source>
        <dbReference type="EMBL" id="PRX60363.1"/>
    </source>
</evidence>
<organism evidence="1 2">
    <name type="scientific">Nonomuraea fuscirosea</name>
    <dbReference type="NCBI Taxonomy" id="1291556"/>
    <lineage>
        <taxon>Bacteria</taxon>
        <taxon>Bacillati</taxon>
        <taxon>Actinomycetota</taxon>
        <taxon>Actinomycetes</taxon>
        <taxon>Streptosporangiales</taxon>
        <taxon>Streptosporangiaceae</taxon>
        <taxon>Nonomuraea</taxon>
    </lineage>
</organism>
<protein>
    <submittedName>
        <fullName evidence="1">Uncharacterized protein</fullName>
    </submittedName>
</protein>
<dbReference type="EMBL" id="PVNG01000017">
    <property type="protein sequence ID" value="PRX60363.1"/>
    <property type="molecule type" value="Genomic_DNA"/>
</dbReference>
<accession>A0A2T0MQF7</accession>
<dbReference type="AlphaFoldDB" id="A0A2T0MQF7"/>
<comment type="caution">
    <text evidence="1">The sequence shown here is derived from an EMBL/GenBank/DDBJ whole genome shotgun (WGS) entry which is preliminary data.</text>
</comment>
<reference evidence="1 2" key="1">
    <citation type="submission" date="2018-03" db="EMBL/GenBank/DDBJ databases">
        <title>Genomic Encyclopedia of Type Strains, Phase III (KMG-III): the genomes of soil and plant-associated and newly described type strains.</title>
        <authorList>
            <person name="Whitman W."/>
        </authorList>
    </citation>
    <scope>NUCLEOTIDE SEQUENCE [LARGE SCALE GENOMIC DNA]</scope>
    <source>
        <strain evidence="1 2">CGMCC 4.7104</strain>
    </source>
</reference>
<proteinExistence type="predicted"/>
<gene>
    <name evidence="1" type="ORF">B0I32_117130</name>
</gene>
<dbReference type="OrthoDB" id="4168016at2"/>
<sequence length="201" mass="22633">MSHESTWATVHRRPSGIFRTVDLGSYADCVGIEFTRRPGDGAFNIWRNTFPAEDLPRGEIVDVGGVPFCFPAADGRHPDNLRCRGQRIELPVGRVDWLCFLAAAERRTEDTLSVHYADGATRAQWLRVSDFWPETPPRFGDVLAFRTPYLLYQRHAQSGMAPAIWRQRVPVTIPGDVAAVTLPENPAMHIFALTLLTEEEM</sequence>